<comment type="caution">
    <text evidence="1">The sequence shown here is derived from an EMBL/GenBank/DDBJ whole genome shotgun (WGS) entry which is preliminary data.</text>
</comment>
<dbReference type="InterPro" id="IPR029058">
    <property type="entry name" value="AB_hydrolase_fold"/>
</dbReference>
<dbReference type="OrthoDB" id="9814831at2"/>
<dbReference type="SUPFAM" id="SSF53474">
    <property type="entry name" value="alpha/beta-Hydrolases"/>
    <property type="match status" value="1"/>
</dbReference>
<evidence type="ECO:0000313" key="1">
    <source>
        <dbReference type="EMBL" id="OZI77470.1"/>
    </source>
</evidence>
<evidence type="ECO:0000313" key="2">
    <source>
        <dbReference type="Proteomes" id="UP000216429"/>
    </source>
</evidence>
<dbReference type="InterPro" id="IPR008886">
    <property type="entry name" value="UPF0227/Esterase_YqiA"/>
</dbReference>
<dbReference type="AlphaFoldDB" id="A0A261VV35"/>
<dbReference type="PANTHER" id="PTHR35602">
    <property type="entry name" value="ESTERASE YQIA-RELATED"/>
    <property type="match status" value="1"/>
</dbReference>
<dbReference type="Gene3D" id="3.40.50.1820">
    <property type="entry name" value="alpha/beta hydrolase"/>
    <property type="match status" value="1"/>
</dbReference>
<dbReference type="PANTHER" id="PTHR35602:SF3">
    <property type="entry name" value="ESTERASE YQIA"/>
    <property type="match status" value="1"/>
</dbReference>
<keyword evidence="2" id="KW-1185">Reference proteome</keyword>
<reference evidence="2" key="1">
    <citation type="submission" date="2017-05" db="EMBL/GenBank/DDBJ databases">
        <title>Complete and WGS of Bordetella genogroups.</title>
        <authorList>
            <person name="Spilker T."/>
            <person name="Lipuma J."/>
        </authorList>
    </citation>
    <scope>NUCLEOTIDE SEQUENCE [LARGE SCALE GENOMIC DNA]</scope>
    <source>
        <strain evidence="2">AU6712</strain>
    </source>
</reference>
<protein>
    <submittedName>
        <fullName evidence="1">Esterase</fullName>
    </submittedName>
</protein>
<dbReference type="RefSeq" id="WP_094810125.1">
    <property type="nucleotide sequence ID" value="NZ_NEVU01000001.1"/>
</dbReference>
<sequence>MRPAAMPAAKILYLHGFRSSPDSFKARLMGQAMAERGRQQDYACPALPASPRAAAALARDTARQLLADDDTTPLTVVGSSLGGYYATWLAEQLGCKAVLINPAVHAARDLATQVGEHTMYHSPAPFVFLPEYVQELRELDVPELTRPQRYFLLAATGDEVLDWREMRDRFEGCRQRIIPGSDHGLSDFAQWLPEVLDFALVHPH</sequence>
<dbReference type="EMBL" id="NEVU01000001">
    <property type="protein sequence ID" value="OZI77470.1"/>
    <property type="molecule type" value="Genomic_DNA"/>
</dbReference>
<organism evidence="1 2">
    <name type="scientific">Bordetella genomosp. 12</name>
    <dbReference type="NCBI Taxonomy" id="463035"/>
    <lineage>
        <taxon>Bacteria</taxon>
        <taxon>Pseudomonadati</taxon>
        <taxon>Pseudomonadota</taxon>
        <taxon>Betaproteobacteria</taxon>
        <taxon>Burkholderiales</taxon>
        <taxon>Alcaligenaceae</taxon>
        <taxon>Bordetella</taxon>
    </lineage>
</organism>
<accession>A0A261VV35</accession>
<proteinExistence type="predicted"/>
<gene>
    <name evidence="1" type="ORF">CAL22_02710</name>
</gene>
<dbReference type="Proteomes" id="UP000216429">
    <property type="component" value="Unassembled WGS sequence"/>
</dbReference>
<dbReference type="Pfam" id="PF05728">
    <property type="entry name" value="UPF0227"/>
    <property type="match status" value="1"/>
</dbReference>
<name>A0A261VV35_9BORD</name>